<keyword evidence="2" id="KW-1185">Reference proteome</keyword>
<sequence length="108" mass="12564">MQGEQMALQRKRCTQYLRIHGIKLYLMKRRRVTADNERTNTLSPACKRRKKAIEDPRDYPLLPIFSATLQQTTSTLETLPISRNLIIRDRYAISGLRFARACAKELLA</sequence>
<name>A0A553HNL3_9PEZI</name>
<reference evidence="2" key="1">
    <citation type="submission" date="2019-06" db="EMBL/GenBank/DDBJ databases">
        <title>Draft genome sequence of the griseofulvin-producing fungus Xylaria cubensis strain G536.</title>
        <authorList>
            <person name="Mead M.E."/>
            <person name="Raja H.A."/>
            <person name="Steenwyk J.L."/>
            <person name="Knowles S.L."/>
            <person name="Oberlies N.H."/>
            <person name="Rokas A."/>
        </authorList>
    </citation>
    <scope>NUCLEOTIDE SEQUENCE [LARGE SCALE GENOMIC DNA]</scope>
    <source>
        <strain evidence="2">G536</strain>
    </source>
</reference>
<evidence type="ECO:0000313" key="1">
    <source>
        <dbReference type="EMBL" id="TRX89548.1"/>
    </source>
</evidence>
<proteinExistence type="predicted"/>
<dbReference type="AlphaFoldDB" id="A0A553HNL3"/>
<evidence type="ECO:0000313" key="2">
    <source>
        <dbReference type="Proteomes" id="UP000319160"/>
    </source>
</evidence>
<protein>
    <submittedName>
        <fullName evidence="1">Uncharacterized protein</fullName>
    </submittedName>
</protein>
<gene>
    <name evidence="1" type="ORF">FHL15_009592</name>
</gene>
<comment type="caution">
    <text evidence="1">The sequence shown here is derived from an EMBL/GenBank/DDBJ whole genome shotgun (WGS) entry which is preliminary data.</text>
</comment>
<dbReference type="EMBL" id="VFLP01000066">
    <property type="protein sequence ID" value="TRX89548.1"/>
    <property type="molecule type" value="Genomic_DNA"/>
</dbReference>
<dbReference type="Proteomes" id="UP000319160">
    <property type="component" value="Unassembled WGS sequence"/>
</dbReference>
<accession>A0A553HNL3</accession>
<organism evidence="1 2">
    <name type="scientific">Xylaria flabelliformis</name>
    <dbReference type="NCBI Taxonomy" id="2512241"/>
    <lineage>
        <taxon>Eukaryota</taxon>
        <taxon>Fungi</taxon>
        <taxon>Dikarya</taxon>
        <taxon>Ascomycota</taxon>
        <taxon>Pezizomycotina</taxon>
        <taxon>Sordariomycetes</taxon>
        <taxon>Xylariomycetidae</taxon>
        <taxon>Xylariales</taxon>
        <taxon>Xylariaceae</taxon>
        <taxon>Xylaria</taxon>
    </lineage>
</organism>